<feature type="region of interest" description="Disordered" evidence="2">
    <location>
        <begin position="1"/>
        <end position="35"/>
    </location>
</feature>
<evidence type="ECO:0000313" key="3">
    <source>
        <dbReference type="EMBL" id="TFE36966.1"/>
    </source>
</evidence>
<gene>
    <name evidence="3" type="ORF">E2553_45935</name>
</gene>
<evidence type="ECO:0008006" key="5">
    <source>
        <dbReference type="Google" id="ProtNLM"/>
    </source>
</evidence>
<dbReference type="EMBL" id="SNVI01000008">
    <property type="protein sequence ID" value="TFE36966.1"/>
    <property type="molecule type" value="Genomic_DNA"/>
</dbReference>
<protein>
    <recommendedName>
        <fullName evidence="5">Chromosome partition protein Smc</fullName>
    </recommendedName>
</protein>
<comment type="caution">
    <text evidence="3">The sequence shown here is derived from an EMBL/GenBank/DDBJ whole genome shotgun (WGS) entry which is preliminary data.</text>
</comment>
<dbReference type="RefSeq" id="WP_134466878.1">
    <property type="nucleotide sequence ID" value="NZ_SNVI01000008.1"/>
</dbReference>
<sequence>MQNGKTSSPDRRPNGRGLVPGFVTKGSLPPTDANAGQMVPFDPLDELVFSMQDPKAATRDKIAAAARDVFGGGAETTELVANLVEHMMAVSESREKVVSELIILGGHLQQMMTMAINHHTGLVGDTPKSQRRGAQLCFAFFERAMKLTRASAYNYMRCHMKFADKAEAVQMFSFGELRILAADDVTDEQIEAVVKQKQATPDMSREDVAKLVKALRLKEEEIADKETHVANIEGLLADSKLALDQSARENGHLKHTIADHERAILEQEKSIATLSEMLAKNSAGYPALEKALADKNKEYKELADKFMALESAPPKVERVEVPVETLPPSYTSLKEALDGLSSQLDEKLREKQLLDARKAELEASLRESQAALDARIAVKNAVADLTTSWASIAAKMATVQLAVQASADPTEFNSTLQAIAATMRKYVSEIEAALQRTQG</sequence>
<evidence type="ECO:0000313" key="4">
    <source>
        <dbReference type="Proteomes" id="UP000297385"/>
    </source>
</evidence>
<reference evidence="3 4" key="1">
    <citation type="submission" date="2019-03" db="EMBL/GenBank/DDBJ databases">
        <title>Complete Genome Sequence of Paraburkholderia dipogonis ICMP 19430T, a Nitrogen-fixing Symbiont of the South African Invasive Legume Dipogon lignosus in New Zealand.</title>
        <authorList>
            <person name="De Meyer S.E."/>
        </authorList>
    </citation>
    <scope>NUCLEOTIDE SEQUENCE [LARGE SCALE GENOMIC DNA]</scope>
    <source>
        <strain evidence="3 4">ICMP 19430</strain>
    </source>
</reference>
<keyword evidence="1" id="KW-0175">Coiled coil</keyword>
<accession>A0A4Y8MHL6</accession>
<evidence type="ECO:0000256" key="1">
    <source>
        <dbReference type="SAM" id="Coils"/>
    </source>
</evidence>
<dbReference type="Proteomes" id="UP000297385">
    <property type="component" value="Unassembled WGS sequence"/>
</dbReference>
<dbReference type="AlphaFoldDB" id="A0A4Y8MHL6"/>
<proteinExistence type="predicted"/>
<organism evidence="3 4">
    <name type="scientific">Paraburkholderia dipogonis</name>
    <dbReference type="NCBI Taxonomy" id="1211383"/>
    <lineage>
        <taxon>Bacteria</taxon>
        <taxon>Pseudomonadati</taxon>
        <taxon>Pseudomonadota</taxon>
        <taxon>Betaproteobacteria</taxon>
        <taxon>Burkholderiales</taxon>
        <taxon>Burkholderiaceae</taxon>
        <taxon>Paraburkholderia</taxon>
    </lineage>
</organism>
<name>A0A4Y8MHL6_9BURK</name>
<feature type="coiled-coil region" evidence="1">
    <location>
        <begin position="285"/>
        <end position="371"/>
    </location>
</feature>
<evidence type="ECO:0000256" key="2">
    <source>
        <dbReference type="SAM" id="MobiDB-lite"/>
    </source>
</evidence>